<gene>
    <name evidence="2" type="ORF">PIB30_073337</name>
</gene>
<protein>
    <recommendedName>
        <fullName evidence="4">Retrotransposon gag domain-containing protein</fullName>
    </recommendedName>
</protein>
<comment type="caution">
    <text evidence="2">The sequence shown here is derived from an EMBL/GenBank/DDBJ whole genome shotgun (WGS) entry which is preliminary data.</text>
</comment>
<evidence type="ECO:0000313" key="3">
    <source>
        <dbReference type="Proteomes" id="UP001341840"/>
    </source>
</evidence>
<evidence type="ECO:0000313" key="2">
    <source>
        <dbReference type="EMBL" id="MED6174904.1"/>
    </source>
</evidence>
<feature type="region of interest" description="Disordered" evidence="1">
    <location>
        <begin position="57"/>
        <end position="98"/>
    </location>
</feature>
<evidence type="ECO:0000256" key="1">
    <source>
        <dbReference type="SAM" id="MobiDB-lite"/>
    </source>
</evidence>
<dbReference type="Proteomes" id="UP001341840">
    <property type="component" value="Unassembled WGS sequence"/>
</dbReference>
<accession>A0ABU6VN01</accession>
<keyword evidence="3" id="KW-1185">Reference proteome</keyword>
<reference evidence="2 3" key="1">
    <citation type="journal article" date="2023" name="Plants (Basel)">
        <title>Bridging the Gap: Combining Genomics and Transcriptomics Approaches to Understand Stylosanthes scabra, an Orphan Legume from the Brazilian Caatinga.</title>
        <authorList>
            <person name="Ferreira-Neto J.R.C."/>
            <person name="da Silva M.D."/>
            <person name="Binneck E."/>
            <person name="de Melo N.F."/>
            <person name="da Silva R.H."/>
            <person name="de Melo A.L.T.M."/>
            <person name="Pandolfi V."/>
            <person name="Bustamante F.O."/>
            <person name="Brasileiro-Vidal A.C."/>
            <person name="Benko-Iseppon A.M."/>
        </authorList>
    </citation>
    <scope>NUCLEOTIDE SEQUENCE [LARGE SCALE GENOMIC DNA]</scope>
    <source>
        <tissue evidence="2">Leaves</tissue>
    </source>
</reference>
<proteinExistence type="predicted"/>
<dbReference type="EMBL" id="JASCZI010151922">
    <property type="protein sequence ID" value="MED6174904.1"/>
    <property type="molecule type" value="Genomic_DNA"/>
</dbReference>
<organism evidence="2 3">
    <name type="scientific">Stylosanthes scabra</name>
    <dbReference type="NCBI Taxonomy" id="79078"/>
    <lineage>
        <taxon>Eukaryota</taxon>
        <taxon>Viridiplantae</taxon>
        <taxon>Streptophyta</taxon>
        <taxon>Embryophyta</taxon>
        <taxon>Tracheophyta</taxon>
        <taxon>Spermatophyta</taxon>
        <taxon>Magnoliopsida</taxon>
        <taxon>eudicotyledons</taxon>
        <taxon>Gunneridae</taxon>
        <taxon>Pentapetalae</taxon>
        <taxon>rosids</taxon>
        <taxon>fabids</taxon>
        <taxon>Fabales</taxon>
        <taxon>Fabaceae</taxon>
        <taxon>Papilionoideae</taxon>
        <taxon>50 kb inversion clade</taxon>
        <taxon>dalbergioids sensu lato</taxon>
        <taxon>Dalbergieae</taxon>
        <taxon>Pterocarpus clade</taxon>
        <taxon>Stylosanthes</taxon>
    </lineage>
</organism>
<feature type="compositionally biased region" description="Basic and acidic residues" evidence="1">
    <location>
        <begin position="71"/>
        <end position="91"/>
    </location>
</feature>
<name>A0ABU6VN01_9FABA</name>
<evidence type="ECO:0008006" key="4">
    <source>
        <dbReference type="Google" id="ProtNLM"/>
    </source>
</evidence>
<sequence>MQSLYHTLKKDALTWFNSLPPNSIECFSDLADNFMKNFTTRWRFPKTCLNLYSIVQKPEKPSGEEGQTAVKTDRNKKDNPQKEHFREDRGRREHKPSRSYYNLLSVSLTQFLNEVSQVEELPAPRPIKNTHRGD</sequence>